<sequence length="190" mass="21387">MMQNVLLVQVENINVRLTLHQIPASEPGLPGFYQTQNSTRKYVERDVACVTIWDRTAINCNKSYEHWVMQTKPVRSVSTMEYNLDMDFDIPLDYKKRNNNNNKNHKDKYEKSTEGKADCFPIESSSISLIAEKLSFLAFSACGPRQDSLVNIQVLAPQGWKTPHGACLVPSAQLVSVSAVCCSVSSQEQQ</sequence>
<dbReference type="AlphaFoldDB" id="A0AAW0IHS1"/>
<gene>
    <name evidence="1" type="ORF">U0070_011038</name>
</gene>
<organism evidence="1 2">
    <name type="scientific">Myodes glareolus</name>
    <name type="common">Bank vole</name>
    <name type="synonym">Clethrionomys glareolus</name>
    <dbReference type="NCBI Taxonomy" id="447135"/>
    <lineage>
        <taxon>Eukaryota</taxon>
        <taxon>Metazoa</taxon>
        <taxon>Chordata</taxon>
        <taxon>Craniata</taxon>
        <taxon>Vertebrata</taxon>
        <taxon>Euteleostomi</taxon>
        <taxon>Mammalia</taxon>
        <taxon>Eutheria</taxon>
        <taxon>Euarchontoglires</taxon>
        <taxon>Glires</taxon>
        <taxon>Rodentia</taxon>
        <taxon>Myomorpha</taxon>
        <taxon>Muroidea</taxon>
        <taxon>Cricetidae</taxon>
        <taxon>Arvicolinae</taxon>
        <taxon>Myodes</taxon>
    </lineage>
</organism>
<dbReference type="Proteomes" id="UP001488838">
    <property type="component" value="Unassembled WGS sequence"/>
</dbReference>
<name>A0AAW0IHS1_MYOGA</name>
<comment type="caution">
    <text evidence="1">The sequence shown here is derived from an EMBL/GenBank/DDBJ whole genome shotgun (WGS) entry which is preliminary data.</text>
</comment>
<evidence type="ECO:0000313" key="2">
    <source>
        <dbReference type="Proteomes" id="UP001488838"/>
    </source>
</evidence>
<dbReference type="EMBL" id="JBBHLL010000129">
    <property type="protein sequence ID" value="KAK7813931.1"/>
    <property type="molecule type" value="Genomic_DNA"/>
</dbReference>
<protein>
    <submittedName>
        <fullName evidence="1">Uncharacterized protein</fullName>
    </submittedName>
</protein>
<keyword evidence="2" id="KW-1185">Reference proteome</keyword>
<proteinExistence type="predicted"/>
<reference evidence="1 2" key="1">
    <citation type="journal article" date="2023" name="bioRxiv">
        <title>Conserved and derived expression patterns and positive selection on dental genes reveal complex evolutionary context of ever-growing rodent molars.</title>
        <authorList>
            <person name="Calamari Z.T."/>
            <person name="Song A."/>
            <person name="Cohen E."/>
            <person name="Akter M."/>
            <person name="Roy R.D."/>
            <person name="Hallikas O."/>
            <person name="Christensen M.M."/>
            <person name="Li P."/>
            <person name="Marangoni P."/>
            <person name="Jernvall J."/>
            <person name="Klein O.D."/>
        </authorList>
    </citation>
    <scope>NUCLEOTIDE SEQUENCE [LARGE SCALE GENOMIC DNA]</scope>
    <source>
        <strain evidence="1">V071</strain>
    </source>
</reference>
<accession>A0AAW0IHS1</accession>
<evidence type="ECO:0000313" key="1">
    <source>
        <dbReference type="EMBL" id="KAK7813931.1"/>
    </source>
</evidence>